<evidence type="ECO:0000256" key="4">
    <source>
        <dbReference type="ARBA" id="ARBA00023163"/>
    </source>
</evidence>
<proteinExistence type="inferred from homology"/>
<dbReference type="GO" id="GO:0003700">
    <property type="term" value="F:DNA-binding transcription factor activity"/>
    <property type="evidence" value="ECO:0007669"/>
    <property type="project" value="InterPro"/>
</dbReference>
<dbReference type="RefSeq" id="WP_138593119.1">
    <property type="nucleotide sequence ID" value="NZ_PNBW01000064.1"/>
</dbReference>
<reference evidence="8 9" key="1">
    <citation type="submission" date="2018-01" db="EMBL/GenBank/DDBJ databases">
        <authorList>
            <person name="Paulsen S."/>
            <person name="Gram L.K."/>
        </authorList>
    </citation>
    <scope>NUCLEOTIDE SEQUENCE [LARGE SCALE GENOMIC DNA]</scope>
    <source>
        <strain evidence="6 9">S3790</strain>
        <strain evidence="7 8">S3895</strain>
    </source>
</reference>
<keyword evidence="2" id="KW-0805">Transcription regulation</keyword>
<dbReference type="Proteomes" id="UP000307217">
    <property type="component" value="Unassembled WGS sequence"/>
</dbReference>
<name>A0A5S3V356_9GAMM</name>
<dbReference type="EMBL" id="PNBW01000064">
    <property type="protein sequence ID" value="TMO73136.1"/>
    <property type="molecule type" value="Genomic_DNA"/>
</dbReference>
<dbReference type="InterPro" id="IPR036388">
    <property type="entry name" value="WH-like_DNA-bd_sf"/>
</dbReference>
<organism evidence="6 9">
    <name type="scientific">Pseudoalteromonas aurantia</name>
    <dbReference type="NCBI Taxonomy" id="43654"/>
    <lineage>
        <taxon>Bacteria</taxon>
        <taxon>Pseudomonadati</taxon>
        <taxon>Pseudomonadota</taxon>
        <taxon>Gammaproteobacteria</taxon>
        <taxon>Alteromonadales</taxon>
        <taxon>Pseudoalteromonadaceae</taxon>
        <taxon>Pseudoalteromonas</taxon>
    </lineage>
</organism>
<keyword evidence="3" id="KW-0238">DNA-binding</keyword>
<keyword evidence="8" id="KW-1185">Reference proteome</keyword>
<dbReference type="InterPro" id="IPR005119">
    <property type="entry name" value="LysR_subst-bd"/>
</dbReference>
<dbReference type="AlphaFoldDB" id="A0A5S3V356"/>
<dbReference type="Pfam" id="PF03466">
    <property type="entry name" value="LysR_substrate"/>
    <property type="match status" value="1"/>
</dbReference>
<accession>A0A5S3V356</accession>
<dbReference type="SUPFAM" id="SSF53850">
    <property type="entry name" value="Periplasmic binding protein-like II"/>
    <property type="match status" value="1"/>
</dbReference>
<dbReference type="PANTHER" id="PTHR30118">
    <property type="entry name" value="HTH-TYPE TRANSCRIPTIONAL REGULATOR LEUO-RELATED"/>
    <property type="match status" value="1"/>
</dbReference>
<dbReference type="EMBL" id="PNBX01000096">
    <property type="protein sequence ID" value="TMO65068.1"/>
    <property type="molecule type" value="Genomic_DNA"/>
</dbReference>
<evidence type="ECO:0000313" key="7">
    <source>
        <dbReference type="EMBL" id="TMO73136.1"/>
    </source>
</evidence>
<evidence type="ECO:0000256" key="3">
    <source>
        <dbReference type="ARBA" id="ARBA00023125"/>
    </source>
</evidence>
<protein>
    <submittedName>
        <fullName evidence="6">LysR family transcriptional regulator</fullName>
    </submittedName>
</protein>
<evidence type="ECO:0000256" key="1">
    <source>
        <dbReference type="ARBA" id="ARBA00009437"/>
    </source>
</evidence>
<evidence type="ECO:0000256" key="2">
    <source>
        <dbReference type="ARBA" id="ARBA00023015"/>
    </source>
</evidence>
<dbReference type="Gene3D" id="1.10.10.10">
    <property type="entry name" value="Winged helix-like DNA-binding domain superfamily/Winged helix DNA-binding domain"/>
    <property type="match status" value="1"/>
</dbReference>
<dbReference type="OrthoDB" id="6621790at2"/>
<dbReference type="InterPro" id="IPR036390">
    <property type="entry name" value="WH_DNA-bd_sf"/>
</dbReference>
<comment type="caution">
    <text evidence="6">The sequence shown here is derived from an EMBL/GenBank/DDBJ whole genome shotgun (WGS) entry which is preliminary data.</text>
</comment>
<reference evidence="6" key="3">
    <citation type="submission" date="2019-09" db="EMBL/GenBank/DDBJ databases">
        <title>Co-occurence of chitin degradation, pigmentation and bioactivity in marine Pseudoalteromonas.</title>
        <authorList>
            <person name="Sonnenschein E.C."/>
            <person name="Bech P.K."/>
        </authorList>
    </citation>
    <scope>NUCLEOTIDE SEQUENCE</scope>
    <source>
        <strain evidence="6">S3790</strain>
    </source>
</reference>
<evidence type="ECO:0000313" key="8">
    <source>
        <dbReference type="Proteomes" id="UP000307164"/>
    </source>
</evidence>
<dbReference type="Gene3D" id="3.40.190.10">
    <property type="entry name" value="Periplasmic binding protein-like II"/>
    <property type="match status" value="2"/>
</dbReference>
<comment type="similarity">
    <text evidence="1">Belongs to the LysR transcriptional regulatory family.</text>
</comment>
<evidence type="ECO:0000313" key="6">
    <source>
        <dbReference type="EMBL" id="TMO65068.1"/>
    </source>
</evidence>
<gene>
    <name evidence="6" type="ORF">CWC19_17825</name>
    <name evidence="7" type="ORF">CWC20_13810</name>
</gene>
<dbReference type="Pfam" id="PF00126">
    <property type="entry name" value="HTH_1"/>
    <property type="match status" value="1"/>
</dbReference>
<dbReference type="InterPro" id="IPR000847">
    <property type="entry name" value="LysR_HTH_N"/>
</dbReference>
<dbReference type="SUPFAM" id="SSF46785">
    <property type="entry name" value="Winged helix' DNA-binding domain"/>
    <property type="match status" value="1"/>
</dbReference>
<keyword evidence="4" id="KW-0804">Transcription</keyword>
<reference evidence="8 9" key="2">
    <citation type="submission" date="2019-06" db="EMBL/GenBank/DDBJ databases">
        <title>Co-occurence of chitin degradation, pigmentation and bioactivity in marine Pseudoalteromonas.</title>
        <authorList>
            <person name="Sonnenschein E.C."/>
            <person name="Bech P.K."/>
        </authorList>
    </citation>
    <scope>NUCLEOTIDE SEQUENCE [LARGE SCALE GENOMIC DNA]</scope>
    <source>
        <strain evidence="9">S3790</strain>
        <strain evidence="7 8">S3895</strain>
    </source>
</reference>
<dbReference type="GO" id="GO:0003677">
    <property type="term" value="F:DNA binding"/>
    <property type="evidence" value="ECO:0007669"/>
    <property type="project" value="UniProtKB-KW"/>
</dbReference>
<feature type="domain" description="HTH lysR-type" evidence="5">
    <location>
        <begin position="7"/>
        <end position="64"/>
    </location>
</feature>
<dbReference type="PROSITE" id="PS50931">
    <property type="entry name" value="HTH_LYSR"/>
    <property type="match status" value="1"/>
</dbReference>
<dbReference type="InterPro" id="IPR050389">
    <property type="entry name" value="LysR-type_TF"/>
</dbReference>
<evidence type="ECO:0000313" key="9">
    <source>
        <dbReference type="Proteomes" id="UP000307217"/>
    </source>
</evidence>
<dbReference type="Proteomes" id="UP000307164">
    <property type="component" value="Unassembled WGS sequence"/>
</dbReference>
<dbReference type="PANTHER" id="PTHR30118:SF15">
    <property type="entry name" value="TRANSCRIPTIONAL REGULATORY PROTEIN"/>
    <property type="match status" value="1"/>
</dbReference>
<evidence type="ECO:0000259" key="5">
    <source>
        <dbReference type="PROSITE" id="PS50931"/>
    </source>
</evidence>
<sequence length="309" mass="35479">MHNILNIDLNLLKLFTVLYQNGSVSETADALNISQSACSHALTRLRHKLDNDLFIRIDNKMIPTQFSEHLAAKILPAMELLQVGLQPREQFNPDTDTTYTIAATDYTAWCLKPLIEYMHQHHPRIAIRLITLEQRIPEEKLKTGQIDFACGFSHQAEQSQSIFGLTWLTDSYVTLTSKQHPLAFKTTLSIEDFISYQHILIAPWNEGRGVVDKALIKNKVLRDIALTTPFGLSAPFMLIGTHWILTLPRKYAQYVSDKLALKIHQPPITIPEYKLKLYSHKTRQQDPKIIWFSGILQKIFNPTYCEEVN</sequence>